<dbReference type="OrthoDB" id="9785745at2"/>
<reference evidence="5 6" key="1">
    <citation type="submission" date="2018-02" db="EMBL/GenBank/DDBJ databases">
        <title>Draft genome sequences of four Legionella pneumophila clinical strains isolated in Ontario.</title>
        <authorList>
            <person name="Fortuna A."/>
            <person name="Ramnarine R."/>
            <person name="Li A."/>
            <person name="Frantz C."/>
            <person name="Mallo G."/>
        </authorList>
    </citation>
    <scope>NUCLEOTIDE SEQUENCE [LARGE SCALE GENOMIC DNA]</scope>
    <source>
        <strain evidence="5 6">LG61</strain>
    </source>
</reference>
<dbReference type="EMBL" id="PQWY01000003">
    <property type="protein sequence ID" value="PPK33194.1"/>
    <property type="molecule type" value="Genomic_DNA"/>
</dbReference>
<dbReference type="PROSITE" id="PS50931">
    <property type="entry name" value="HTH_LYSR"/>
    <property type="match status" value="1"/>
</dbReference>
<comment type="similarity">
    <text evidence="1">Belongs to the LysR transcriptional regulatory family.</text>
</comment>
<dbReference type="PANTHER" id="PTHR30126:SF40">
    <property type="entry name" value="HTH-TYPE TRANSCRIPTIONAL REGULATOR GLTR"/>
    <property type="match status" value="1"/>
</dbReference>
<evidence type="ECO:0000256" key="4">
    <source>
        <dbReference type="ARBA" id="ARBA00023163"/>
    </source>
</evidence>
<keyword evidence="2" id="KW-0805">Transcription regulation</keyword>
<dbReference type="PRINTS" id="PR00039">
    <property type="entry name" value="HTHLYSR"/>
</dbReference>
<dbReference type="InterPro" id="IPR036388">
    <property type="entry name" value="WH-like_DNA-bd_sf"/>
</dbReference>
<dbReference type="InterPro" id="IPR036390">
    <property type="entry name" value="WH_DNA-bd_sf"/>
</dbReference>
<dbReference type="AlphaFoldDB" id="A0A2S6F6X9"/>
<name>A0A2S6F6X9_LEGPN</name>
<dbReference type="Gene3D" id="1.10.10.10">
    <property type="entry name" value="Winged helix-like DNA-binding domain superfamily/Winged helix DNA-binding domain"/>
    <property type="match status" value="1"/>
</dbReference>
<dbReference type="SUPFAM" id="SSF46785">
    <property type="entry name" value="Winged helix' DNA-binding domain"/>
    <property type="match status" value="1"/>
</dbReference>
<protein>
    <submittedName>
        <fullName evidence="5">LysR family transcriptional regulator</fullName>
    </submittedName>
</protein>
<dbReference type="InterPro" id="IPR005119">
    <property type="entry name" value="LysR_subst-bd"/>
</dbReference>
<dbReference type="SUPFAM" id="SSF53850">
    <property type="entry name" value="Periplasmic binding protein-like II"/>
    <property type="match status" value="1"/>
</dbReference>
<dbReference type="CDD" id="cd05466">
    <property type="entry name" value="PBP2_LTTR_substrate"/>
    <property type="match status" value="1"/>
</dbReference>
<dbReference type="GO" id="GO:0003700">
    <property type="term" value="F:DNA-binding transcription factor activity"/>
    <property type="evidence" value="ECO:0007669"/>
    <property type="project" value="InterPro"/>
</dbReference>
<organism evidence="5 6">
    <name type="scientific">Legionella pneumophila</name>
    <dbReference type="NCBI Taxonomy" id="446"/>
    <lineage>
        <taxon>Bacteria</taxon>
        <taxon>Pseudomonadati</taxon>
        <taxon>Pseudomonadota</taxon>
        <taxon>Gammaproteobacteria</taxon>
        <taxon>Legionellales</taxon>
        <taxon>Legionellaceae</taxon>
        <taxon>Legionella</taxon>
    </lineage>
</organism>
<keyword evidence="3" id="KW-0238">DNA-binding</keyword>
<dbReference type="Proteomes" id="UP000239239">
    <property type="component" value="Unassembled WGS sequence"/>
</dbReference>
<keyword evidence="4" id="KW-0804">Transcription</keyword>
<dbReference type="Pfam" id="PF00126">
    <property type="entry name" value="HTH_1"/>
    <property type="match status" value="1"/>
</dbReference>
<comment type="caution">
    <text evidence="5">The sequence shown here is derived from an EMBL/GenBank/DDBJ whole genome shotgun (WGS) entry which is preliminary data.</text>
</comment>
<evidence type="ECO:0000256" key="1">
    <source>
        <dbReference type="ARBA" id="ARBA00009437"/>
    </source>
</evidence>
<evidence type="ECO:0000256" key="2">
    <source>
        <dbReference type="ARBA" id="ARBA00023015"/>
    </source>
</evidence>
<dbReference type="PANTHER" id="PTHR30126">
    <property type="entry name" value="HTH-TYPE TRANSCRIPTIONAL REGULATOR"/>
    <property type="match status" value="1"/>
</dbReference>
<proteinExistence type="inferred from homology"/>
<gene>
    <name evidence="5" type="ORF">C3928_02085</name>
</gene>
<evidence type="ECO:0000256" key="3">
    <source>
        <dbReference type="ARBA" id="ARBA00023125"/>
    </source>
</evidence>
<evidence type="ECO:0000313" key="5">
    <source>
        <dbReference type="EMBL" id="PPK33194.1"/>
    </source>
</evidence>
<dbReference type="InterPro" id="IPR000847">
    <property type="entry name" value="LysR_HTH_N"/>
</dbReference>
<dbReference type="RefSeq" id="WP_027228518.1">
    <property type="nucleotide sequence ID" value="NZ_CP017601.1"/>
</dbReference>
<dbReference type="Gene3D" id="3.40.190.290">
    <property type="match status" value="1"/>
</dbReference>
<evidence type="ECO:0000313" key="6">
    <source>
        <dbReference type="Proteomes" id="UP000239239"/>
    </source>
</evidence>
<dbReference type="Pfam" id="PF03466">
    <property type="entry name" value="LysR_substrate"/>
    <property type="match status" value="1"/>
</dbReference>
<accession>A0A2S6F6X9</accession>
<dbReference type="GO" id="GO:0000976">
    <property type="term" value="F:transcription cis-regulatory region binding"/>
    <property type="evidence" value="ECO:0007669"/>
    <property type="project" value="TreeGrafter"/>
</dbReference>
<sequence>MDIRDIKSFLAVIEYHSLTLAAKKLHVTQSAMSKRIRKIEDELNVRLIISEGSKLIFTEAAKQLIPYARQMFSAHQNMVHTLKNSQQFIQSIIIGASVYVSHYVLPSFFKYLKEINPAIQAHLKTISEKEVEYILNHGTVDLVICPAREVSEKLLGDSLLWEEKLNLVVAANHELAHRTSALSLSELSQFPAILTEQGAALRDKIDTLFEKNQLVLNLGFEMSTIDAIKSIVEYGLGWSYLPDSLLSEKLKILKIKDLELTIPFHAYYLKKRINDRLINDLLSNFKKWQNRDNKQE</sequence>